<gene>
    <name evidence="1" type="ORF">CC1G_04700</name>
</gene>
<dbReference type="EMBL" id="AACS02000013">
    <property type="protein sequence ID" value="EAU83444.1"/>
    <property type="molecule type" value="Genomic_DNA"/>
</dbReference>
<dbReference type="SUPFAM" id="SSF81383">
    <property type="entry name" value="F-box domain"/>
    <property type="match status" value="1"/>
</dbReference>
<dbReference type="VEuPathDB" id="FungiDB:CC1G_04700"/>
<dbReference type="RefSeq" id="XP_001838256.1">
    <property type="nucleotide sequence ID" value="XM_001838204.1"/>
</dbReference>
<dbReference type="GeneID" id="6014836"/>
<reference evidence="1 2" key="1">
    <citation type="journal article" date="2010" name="Proc. Natl. Acad. Sci. U.S.A.">
        <title>Insights into evolution of multicellular fungi from the assembled chromosomes of the mushroom Coprinopsis cinerea (Coprinus cinereus).</title>
        <authorList>
            <person name="Stajich J.E."/>
            <person name="Wilke S.K."/>
            <person name="Ahren D."/>
            <person name="Au C.H."/>
            <person name="Birren B.W."/>
            <person name="Borodovsky M."/>
            <person name="Burns C."/>
            <person name="Canback B."/>
            <person name="Casselton L.A."/>
            <person name="Cheng C.K."/>
            <person name="Deng J."/>
            <person name="Dietrich F.S."/>
            <person name="Fargo D.C."/>
            <person name="Farman M.L."/>
            <person name="Gathman A.C."/>
            <person name="Goldberg J."/>
            <person name="Guigo R."/>
            <person name="Hoegger P.J."/>
            <person name="Hooker J.B."/>
            <person name="Huggins A."/>
            <person name="James T.Y."/>
            <person name="Kamada T."/>
            <person name="Kilaru S."/>
            <person name="Kodira C."/>
            <person name="Kues U."/>
            <person name="Kupfer D."/>
            <person name="Kwan H.S."/>
            <person name="Lomsadze A."/>
            <person name="Li W."/>
            <person name="Lilly W.W."/>
            <person name="Ma L.J."/>
            <person name="Mackey A.J."/>
            <person name="Manning G."/>
            <person name="Martin F."/>
            <person name="Muraguchi H."/>
            <person name="Natvig D.O."/>
            <person name="Palmerini H."/>
            <person name="Ramesh M.A."/>
            <person name="Rehmeyer C.J."/>
            <person name="Roe B.A."/>
            <person name="Shenoy N."/>
            <person name="Stanke M."/>
            <person name="Ter-Hovhannisyan V."/>
            <person name="Tunlid A."/>
            <person name="Velagapudi R."/>
            <person name="Vision T.J."/>
            <person name="Zeng Q."/>
            <person name="Zolan M.E."/>
            <person name="Pukkila P.J."/>
        </authorList>
    </citation>
    <scope>NUCLEOTIDE SEQUENCE [LARGE SCALE GENOMIC DNA]</scope>
    <source>
        <strain evidence="2">Okayama-7 / 130 / ATCC MYA-4618 / FGSC 9003</strain>
    </source>
</reference>
<organism evidence="1 2">
    <name type="scientific">Coprinopsis cinerea (strain Okayama-7 / 130 / ATCC MYA-4618 / FGSC 9003)</name>
    <name type="common">Inky cap fungus</name>
    <name type="synonym">Hormographiella aspergillata</name>
    <dbReference type="NCBI Taxonomy" id="240176"/>
    <lineage>
        <taxon>Eukaryota</taxon>
        <taxon>Fungi</taxon>
        <taxon>Dikarya</taxon>
        <taxon>Basidiomycota</taxon>
        <taxon>Agaricomycotina</taxon>
        <taxon>Agaricomycetes</taxon>
        <taxon>Agaricomycetidae</taxon>
        <taxon>Agaricales</taxon>
        <taxon>Agaricineae</taxon>
        <taxon>Psathyrellaceae</taxon>
        <taxon>Coprinopsis</taxon>
    </lineage>
</organism>
<dbReference type="STRING" id="240176.A8P275"/>
<dbReference type="InterPro" id="IPR036047">
    <property type="entry name" value="F-box-like_dom_sf"/>
</dbReference>
<accession>A8P275</accession>
<dbReference type="OMA" id="FRMACEP"/>
<keyword evidence="2" id="KW-1185">Reference proteome</keyword>
<dbReference type="InParanoid" id="A8P275"/>
<dbReference type="Gene3D" id="3.80.10.10">
    <property type="entry name" value="Ribonuclease Inhibitor"/>
    <property type="match status" value="1"/>
</dbReference>
<name>A8P275_COPC7</name>
<proteinExistence type="predicted"/>
<sequence length="501" mass="56351">MPLCEGCGRLNPGYSSKPTADELADEIIQIEALMSKLSERRTIIRRRINTLAPISRLPSEILLEIFTLYCKAEPDTEAPHPSPLFLGSVCVAWRTLVWSTPLLWRSIHINVSLAHRTRRADVLLEWLMRARSVPLHIKLTATEEDEDVFSSIRSTMAILLRRSEQWGSIDCILPPQCHDMLAAHRFPNLKSVTFRPPKGTISTFSRPPDMFLNTPSLTDVDLSGYDYSSMVLPWHQLHKFRTQFLRVAECLAILHRSPNLIHCDLDHIYSVETAPNSLSPPNSPNAPSRHIHENLEVLELGFIKGSAAESFFNSVSLPSLRELALHFGHENSVAFPPTFLRALHSSAAFVGLQKLSLSQGSLDDQDVIQCLELLPTLVELKIRNTSTSSFGDSIFDAPKGLSRRLISRLYRREGDPKEVLVPKLRYFEYEGNLVCGVGDLVNMLAWRLEQEMGRHSGVEKLESFVLVVPSCATLDEGQRSLIRSLAERGVDLRILQRGKGL</sequence>
<dbReference type="Proteomes" id="UP000001861">
    <property type="component" value="Unassembled WGS sequence"/>
</dbReference>
<dbReference type="Gene3D" id="1.20.1280.50">
    <property type="match status" value="1"/>
</dbReference>
<dbReference type="SUPFAM" id="SSF52047">
    <property type="entry name" value="RNI-like"/>
    <property type="match status" value="1"/>
</dbReference>
<dbReference type="AlphaFoldDB" id="A8P275"/>
<evidence type="ECO:0000313" key="1">
    <source>
        <dbReference type="EMBL" id="EAU83444.1"/>
    </source>
</evidence>
<comment type="caution">
    <text evidence="1">The sequence shown here is derived from an EMBL/GenBank/DDBJ whole genome shotgun (WGS) entry which is preliminary data.</text>
</comment>
<protein>
    <submittedName>
        <fullName evidence="1">Uncharacterized protein</fullName>
    </submittedName>
</protein>
<dbReference type="KEGG" id="cci:CC1G_04700"/>
<dbReference type="OrthoDB" id="3038182at2759"/>
<dbReference type="InterPro" id="IPR032675">
    <property type="entry name" value="LRR_dom_sf"/>
</dbReference>
<evidence type="ECO:0000313" key="2">
    <source>
        <dbReference type="Proteomes" id="UP000001861"/>
    </source>
</evidence>